<name>A0A498I4H1_MALDO</name>
<evidence type="ECO:0000256" key="3">
    <source>
        <dbReference type="ARBA" id="ARBA00022490"/>
    </source>
</evidence>
<evidence type="ECO:0000256" key="5">
    <source>
        <dbReference type="ARBA" id="ARBA00023212"/>
    </source>
</evidence>
<dbReference type="STRING" id="3750.A0A498I4H1"/>
<evidence type="ECO:0000313" key="7">
    <source>
        <dbReference type="EMBL" id="RXH78406.1"/>
    </source>
</evidence>
<accession>A0A498I4H1</accession>
<dbReference type="Pfam" id="PF04045">
    <property type="entry name" value="P34-Arc"/>
    <property type="match status" value="1"/>
</dbReference>
<dbReference type="InterPro" id="IPR034666">
    <property type="entry name" value="ARPC2/4"/>
</dbReference>
<dbReference type="GO" id="GO:0005200">
    <property type="term" value="F:structural constituent of cytoskeleton"/>
    <property type="evidence" value="ECO:0007669"/>
    <property type="project" value="TreeGrafter"/>
</dbReference>
<dbReference type="SUPFAM" id="SSF69645">
    <property type="entry name" value="Arp2/3 complex subunits"/>
    <property type="match status" value="2"/>
</dbReference>
<dbReference type="GO" id="GO:0030041">
    <property type="term" value="P:actin filament polymerization"/>
    <property type="evidence" value="ECO:0007669"/>
    <property type="project" value="InterPro"/>
</dbReference>
<comment type="subunit">
    <text evidence="6">Component of the Arp2/3 complex.</text>
</comment>
<dbReference type="PANTHER" id="PTHR12058">
    <property type="entry name" value="ARP2/3 COMPLEX 34 KDA SUBUNIT"/>
    <property type="match status" value="1"/>
</dbReference>
<keyword evidence="8" id="KW-1185">Reference proteome</keyword>
<keyword evidence="4 6" id="KW-0009">Actin-binding</keyword>
<reference evidence="7 8" key="1">
    <citation type="submission" date="2018-10" db="EMBL/GenBank/DDBJ databases">
        <title>A high-quality apple genome assembly.</title>
        <authorList>
            <person name="Hu J."/>
        </authorList>
    </citation>
    <scope>NUCLEOTIDE SEQUENCE [LARGE SCALE GENOMIC DNA]</scope>
    <source>
        <strain evidence="8">cv. HFTH1</strain>
        <tissue evidence="7">Young leaf</tissue>
    </source>
</reference>
<dbReference type="GO" id="GO:0034314">
    <property type="term" value="P:Arp2/3 complex-mediated actin nucleation"/>
    <property type="evidence" value="ECO:0007669"/>
    <property type="project" value="InterPro"/>
</dbReference>
<gene>
    <name evidence="7" type="ORF">DVH24_001924</name>
</gene>
<comment type="subcellular location">
    <subcellularLocation>
        <location evidence="1 6">Cytoplasm</location>
        <location evidence="1 6">Cytoskeleton</location>
    </subcellularLocation>
</comment>
<evidence type="ECO:0000256" key="6">
    <source>
        <dbReference type="RuleBase" id="RU364015"/>
    </source>
</evidence>
<dbReference type="GO" id="GO:0005885">
    <property type="term" value="C:Arp2/3 protein complex"/>
    <property type="evidence" value="ECO:0007669"/>
    <property type="project" value="InterPro"/>
</dbReference>
<evidence type="ECO:0000256" key="1">
    <source>
        <dbReference type="ARBA" id="ARBA00004245"/>
    </source>
</evidence>
<comment type="similarity">
    <text evidence="2 6">Belongs to the ARPC2 family.</text>
</comment>
<keyword evidence="5 6" id="KW-0206">Cytoskeleton</keyword>
<comment type="function">
    <text evidence="6">Functions as actin-binding component of the Arp2/3 complex which is involved in regulation of actin polymerization and together with an activating nucleation-promoting factor (NPF) mediates the formation of branched actin networks.</text>
</comment>
<dbReference type="Proteomes" id="UP000290289">
    <property type="component" value="Chromosome 13"/>
</dbReference>
<sequence>MLENLSATLNLNFAPTSQSSLLAVTLCVFTSQIPFENRRRGDSDNKSIEIDHHLYEFGSVEYHIQSSASDTHYIYSSVSIPLLSQGVMLPYGISHNTKQMVKGLRPDVVEIIEPAKEGYQLTLRLDFSKISNGKDSAKVIAEIAAVQAVILSSQLKEMLTNVNSQDTSQGMYKPLKLEYHPKEPFFIIRQPQKVIALFPIRFKDKIDVIIVTAFFQRFLHVMSKEKTRQDKICKNFTVTSVVKNFVQAVHRKFYSEKDEKAFGRTRCMNMRELIKISKPRVLQRRYDDMSMKIKRIRWQIKIHGFGQFH</sequence>
<protein>
    <recommendedName>
        <fullName evidence="6">Arp2/3 complex 34 kDa subunit</fullName>
    </recommendedName>
</protein>
<dbReference type="InterPro" id="IPR007188">
    <property type="entry name" value="ARPC2"/>
</dbReference>
<evidence type="ECO:0000256" key="4">
    <source>
        <dbReference type="ARBA" id="ARBA00023203"/>
    </source>
</evidence>
<dbReference type="AlphaFoldDB" id="A0A498I4H1"/>
<keyword evidence="3 6" id="KW-0963">Cytoplasm</keyword>
<dbReference type="EMBL" id="RDQH01000339">
    <property type="protein sequence ID" value="RXH78406.1"/>
    <property type="molecule type" value="Genomic_DNA"/>
</dbReference>
<proteinExistence type="inferred from homology"/>
<dbReference type="PANTHER" id="PTHR12058:SF1">
    <property type="entry name" value="ACTIN-RELATED PROTEIN 2_3 COMPLEX SUBUNIT 2B"/>
    <property type="match status" value="1"/>
</dbReference>
<evidence type="ECO:0000256" key="2">
    <source>
        <dbReference type="ARBA" id="ARBA00007192"/>
    </source>
</evidence>
<dbReference type="Gene3D" id="3.30.1460.20">
    <property type="match status" value="2"/>
</dbReference>
<dbReference type="GO" id="GO:0051015">
    <property type="term" value="F:actin filament binding"/>
    <property type="evidence" value="ECO:0007669"/>
    <property type="project" value="TreeGrafter"/>
</dbReference>
<evidence type="ECO:0000313" key="8">
    <source>
        <dbReference type="Proteomes" id="UP000290289"/>
    </source>
</evidence>
<organism evidence="7 8">
    <name type="scientific">Malus domestica</name>
    <name type="common">Apple</name>
    <name type="synonym">Pyrus malus</name>
    <dbReference type="NCBI Taxonomy" id="3750"/>
    <lineage>
        <taxon>Eukaryota</taxon>
        <taxon>Viridiplantae</taxon>
        <taxon>Streptophyta</taxon>
        <taxon>Embryophyta</taxon>
        <taxon>Tracheophyta</taxon>
        <taxon>Spermatophyta</taxon>
        <taxon>Magnoliopsida</taxon>
        <taxon>eudicotyledons</taxon>
        <taxon>Gunneridae</taxon>
        <taxon>Pentapetalae</taxon>
        <taxon>rosids</taxon>
        <taxon>fabids</taxon>
        <taxon>Rosales</taxon>
        <taxon>Rosaceae</taxon>
        <taxon>Amygdaloideae</taxon>
        <taxon>Maleae</taxon>
        <taxon>Malus</taxon>
    </lineage>
</organism>
<comment type="caution">
    <text evidence="7">The sequence shown here is derived from an EMBL/GenBank/DDBJ whole genome shotgun (WGS) entry which is preliminary data.</text>
</comment>